<keyword evidence="4" id="KW-1185">Reference proteome</keyword>
<comment type="caution">
    <text evidence="3">The sequence shown here is derived from an EMBL/GenBank/DDBJ whole genome shotgun (WGS) entry which is preliminary data.</text>
</comment>
<reference evidence="3 4" key="3">
    <citation type="journal article" date="2015" name="Genome Announc.">
        <title>Draft Genome Sequence of the Archiascomycetous Yeast Saitoella complicata.</title>
        <authorList>
            <person name="Yamauchi K."/>
            <person name="Kondo S."/>
            <person name="Hamamoto M."/>
            <person name="Takahashi Y."/>
            <person name="Ogura Y."/>
            <person name="Hayashi T."/>
            <person name="Nishida H."/>
        </authorList>
    </citation>
    <scope>NUCLEOTIDE SEQUENCE [LARGE SCALE GENOMIC DNA]</scope>
    <source>
        <strain evidence="3 4">NRRL Y-17804</strain>
    </source>
</reference>
<gene>
    <name evidence="3" type="ORF">G7K_3014-t1</name>
</gene>
<dbReference type="AlphaFoldDB" id="A0A0E9NG95"/>
<dbReference type="PANTHER" id="PTHR39394:SF1">
    <property type="entry name" value="DNAJ HOMOLOGUE SUBFAMILY C MEMBER 28 CONSERVED DOMAIN-CONTAINING PROTEIN"/>
    <property type="match status" value="1"/>
</dbReference>
<evidence type="ECO:0000313" key="3">
    <source>
        <dbReference type="EMBL" id="GAO48848.1"/>
    </source>
</evidence>
<dbReference type="Pfam" id="PF09350">
    <property type="entry name" value="DJC28_CD"/>
    <property type="match status" value="1"/>
</dbReference>
<dbReference type="PANTHER" id="PTHR39394">
    <property type="entry name" value="YALI0E31793P"/>
    <property type="match status" value="1"/>
</dbReference>
<evidence type="ECO:0000259" key="2">
    <source>
        <dbReference type="Pfam" id="PF09350"/>
    </source>
</evidence>
<dbReference type="EMBL" id="BACD03000018">
    <property type="protein sequence ID" value="GAO48848.1"/>
    <property type="molecule type" value="Genomic_DNA"/>
</dbReference>
<dbReference type="OMA" id="HNANSAF"/>
<feature type="domain" description="DnaJ homologue subfamily C member 28 conserved" evidence="2">
    <location>
        <begin position="253"/>
        <end position="323"/>
    </location>
</feature>
<proteinExistence type="predicted"/>
<evidence type="ECO:0000313" key="4">
    <source>
        <dbReference type="Proteomes" id="UP000033140"/>
    </source>
</evidence>
<feature type="region of interest" description="Disordered" evidence="1">
    <location>
        <begin position="171"/>
        <end position="194"/>
    </location>
</feature>
<reference evidence="3 4" key="2">
    <citation type="journal article" date="2014" name="J. Gen. Appl. Microbiol.">
        <title>The early diverging ascomycetous budding yeast Saitoella complicata has three histone deacetylases belonging to the Clr6, Hos2, and Rpd3 lineages.</title>
        <authorList>
            <person name="Nishida H."/>
            <person name="Matsumoto T."/>
            <person name="Kondo S."/>
            <person name="Hamamoto M."/>
            <person name="Yoshikawa H."/>
        </authorList>
    </citation>
    <scope>NUCLEOTIDE SEQUENCE [LARGE SCALE GENOMIC DNA]</scope>
    <source>
        <strain evidence="3 4">NRRL Y-17804</strain>
    </source>
</reference>
<dbReference type="OrthoDB" id="1922282at2759"/>
<feature type="region of interest" description="Disordered" evidence="1">
    <location>
        <begin position="217"/>
        <end position="236"/>
    </location>
</feature>
<accession>A0A0E9NG95</accession>
<evidence type="ECO:0000256" key="1">
    <source>
        <dbReference type="SAM" id="MobiDB-lite"/>
    </source>
</evidence>
<dbReference type="InterPro" id="IPR018961">
    <property type="entry name" value="DnaJ_homolog_subfam-C_membr-28"/>
</dbReference>
<protein>
    <recommendedName>
        <fullName evidence="2">DnaJ homologue subfamily C member 28 conserved domain-containing protein</fullName>
    </recommendedName>
</protein>
<feature type="region of interest" description="Disordered" evidence="1">
    <location>
        <begin position="26"/>
        <end position="91"/>
    </location>
</feature>
<organism evidence="3 4">
    <name type="scientific">Saitoella complicata (strain BCRC 22490 / CBS 7301 / JCM 7358 / NBRC 10748 / NRRL Y-17804)</name>
    <dbReference type="NCBI Taxonomy" id="698492"/>
    <lineage>
        <taxon>Eukaryota</taxon>
        <taxon>Fungi</taxon>
        <taxon>Dikarya</taxon>
        <taxon>Ascomycota</taxon>
        <taxon>Taphrinomycotina</taxon>
        <taxon>Taphrinomycotina incertae sedis</taxon>
        <taxon>Saitoella</taxon>
    </lineage>
</organism>
<name>A0A0E9NG95_SAICN</name>
<dbReference type="Proteomes" id="UP000033140">
    <property type="component" value="Unassembled WGS sequence"/>
</dbReference>
<dbReference type="RefSeq" id="XP_019024423.1">
    <property type="nucleotide sequence ID" value="XM_019166819.1"/>
</dbReference>
<sequence>MKRTCLSRIAHATAVGPALRRPYALRPRTFATTQLRPKEKDEEEPSALQRRFEALAETAAPTKLDPMAGPAAYQPVDSPDSSKPADELESGLTKEDLARLEQLVLDASFKNEHAGAFAQVTIPSSADKLTRQIAADRPWTGEESQADAVLRMLTDSHKPLRMRGVAPKIQDPTFVGGRVGSEPLQPPTGMSKRKTGHRLLAAKEGVLEYTLDKETGTDARKKKRGPGHSSLAEKLSPGFEGGAAASIGGLRTLADSRIEAAIARGEFAKLPGRGKPAVHDNLASSPFIDNTEYFLNRIIQRQGALPPWIEAQVELEERIEQFRAGLRDEWQRRVVRQIAFHGKSVDEQVARAEAYAESERLLEDIEHKIDQGAIDPRADKVYRDPEWLKQEHRYHTLSLQEINSKTRSYNAQAPYSARRGYLALEKELLACYRDVAPTIGPELRERAKHGWVSAEERQERKVKETLGEGGLKDLFGGEIIHVEKNDVYGLREWWGDMKKSWFSKKTEQSS</sequence>
<reference evidence="3 4" key="1">
    <citation type="journal article" date="2011" name="J. Gen. Appl. Microbiol.">
        <title>Draft genome sequencing of the enigmatic yeast Saitoella complicata.</title>
        <authorList>
            <person name="Nishida H."/>
            <person name="Hamamoto M."/>
            <person name="Sugiyama J."/>
        </authorList>
    </citation>
    <scope>NUCLEOTIDE SEQUENCE [LARGE SCALE GENOMIC DNA]</scope>
    <source>
        <strain evidence="3 4">NRRL Y-17804</strain>
    </source>
</reference>